<dbReference type="EMBL" id="JAINUF010000020">
    <property type="protein sequence ID" value="KAJ8336146.1"/>
    <property type="molecule type" value="Genomic_DNA"/>
</dbReference>
<keyword evidence="2" id="KW-1185">Reference proteome</keyword>
<proteinExistence type="predicted"/>
<evidence type="ECO:0000313" key="1">
    <source>
        <dbReference type="EMBL" id="KAJ8336146.1"/>
    </source>
</evidence>
<organism evidence="1 2">
    <name type="scientific">Synaphobranchus kaupii</name>
    <name type="common">Kaup's arrowtooth eel</name>
    <dbReference type="NCBI Taxonomy" id="118154"/>
    <lineage>
        <taxon>Eukaryota</taxon>
        <taxon>Metazoa</taxon>
        <taxon>Chordata</taxon>
        <taxon>Craniata</taxon>
        <taxon>Vertebrata</taxon>
        <taxon>Euteleostomi</taxon>
        <taxon>Actinopterygii</taxon>
        <taxon>Neopterygii</taxon>
        <taxon>Teleostei</taxon>
        <taxon>Anguilliformes</taxon>
        <taxon>Synaphobranchidae</taxon>
        <taxon>Synaphobranchus</taxon>
    </lineage>
</organism>
<dbReference type="Proteomes" id="UP001152622">
    <property type="component" value="Chromosome 20"/>
</dbReference>
<protein>
    <submittedName>
        <fullName evidence="1">Uncharacterized protein</fullName>
    </submittedName>
</protein>
<evidence type="ECO:0000313" key="2">
    <source>
        <dbReference type="Proteomes" id="UP001152622"/>
    </source>
</evidence>
<gene>
    <name evidence="1" type="ORF">SKAU_G00394890</name>
</gene>
<accession>A0A9Q1EC97</accession>
<name>A0A9Q1EC97_SYNKA</name>
<sequence length="111" mass="12288">MWGPRERVILLAPFFPWEAQRAYYDIALTDGNDCQCLKEPGASRGKTQRCTVSPAFTVYLVPPAGWKGPTSPMSSSAAQKHLRRLSQLPEVRHIIRRGDAGNCSSSPSDRS</sequence>
<reference evidence="1" key="1">
    <citation type="journal article" date="2023" name="Science">
        <title>Genome structures resolve the early diversification of teleost fishes.</title>
        <authorList>
            <person name="Parey E."/>
            <person name="Louis A."/>
            <person name="Montfort J."/>
            <person name="Bouchez O."/>
            <person name="Roques C."/>
            <person name="Iampietro C."/>
            <person name="Lluch J."/>
            <person name="Castinel A."/>
            <person name="Donnadieu C."/>
            <person name="Desvignes T."/>
            <person name="Floi Bucao C."/>
            <person name="Jouanno E."/>
            <person name="Wen M."/>
            <person name="Mejri S."/>
            <person name="Dirks R."/>
            <person name="Jansen H."/>
            <person name="Henkel C."/>
            <person name="Chen W.J."/>
            <person name="Zahm M."/>
            <person name="Cabau C."/>
            <person name="Klopp C."/>
            <person name="Thompson A.W."/>
            <person name="Robinson-Rechavi M."/>
            <person name="Braasch I."/>
            <person name="Lecointre G."/>
            <person name="Bobe J."/>
            <person name="Postlethwait J.H."/>
            <person name="Berthelot C."/>
            <person name="Roest Crollius H."/>
            <person name="Guiguen Y."/>
        </authorList>
    </citation>
    <scope>NUCLEOTIDE SEQUENCE</scope>
    <source>
        <strain evidence="1">WJC10195</strain>
    </source>
</reference>
<dbReference type="AlphaFoldDB" id="A0A9Q1EC97"/>
<comment type="caution">
    <text evidence="1">The sequence shown here is derived from an EMBL/GenBank/DDBJ whole genome shotgun (WGS) entry which is preliminary data.</text>
</comment>